<keyword evidence="3" id="KW-1185">Reference proteome</keyword>
<dbReference type="EMBL" id="JAPUFD010000015">
    <property type="protein sequence ID" value="MDI1491605.1"/>
    <property type="molecule type" value="Genomic_DNA"/>
</dbReference>
<evidence type="ECO:0000256" key="1">
    <source>
        <dbReference type="SAM" id="MobiDB-lite"/>
    </source>
</evidence>
<evidence type="ECO:0000313" key="3">
    <source>
        <dbReference type="Proteomes" id="UP001161017"/>
    </source>
</evidence>
<feature type="region of interest" description="Disordered" evidence="1">
    <location>
        <begin position="24"/>
        <end position="43"/>
    </location>
</feature>
<dbReference type="Proteomes" id="UP001161017">
    <property type="component" value="Unassembled WGS sequence"/>
</dbReference>
<organism evidence="2 3">
    <name type="scientific">Ramalina farinacea</name>
    <dbReference type="NCBI Taxonomy" id="258253"/>
    <lineage>
        <taxon>Eukaryota</taxon>
        <taxon>Fungi</taxon>
        <taxon>Dikarya</taxon>
        <taxon>Ascomycota</taxon>
        <taxon>Pezizomycotina</taxon>
        <taxon>Lecanoromycetes</taxon>
        <taxon>OSLEUM clade</taxon>
        <taxon>Lecanoromycetidae</taxon>
        <taxon>Lecanorales</taxon>
        <taxon>Lecanorineae</taxon>
        <taxon>Ramalinaceae</taxon>
        <taxon>Ramalina</taxon>
    </lineage>
</organism>
<gene>
    <name evidence="2" type="ORF">OHK93_002814</name>
</gene>
<comment type="caution">
    <text evidence="2">The sequence shown here is derived from an EMBL/GenBank/DDBJ whole genome shotgun (WGS) entry which is preliminary data.</text>
</comment>
<evidence type="ECO:0000313" key="2">
    <source>
        <dbReference type="EMBL" id="MDI1491605.1"/>
    </source>
</evidence>
<proteinExistence type="predicted"/>
<accession>A0AA43QS65</accession>
<dbReference type="AlphaFoldDB" id="A0AA43QS65"/>
<protein>
    <submittedName>
        <fullName evidence="2">Uncharacterized protein</fullName>
    </submittedName>
</protein>
<sequence length="199" mass="21904">MAATRRRQAFQVFALGSVRLSSEEARYEERGGGQGTGQARKQPLSTAVIAGESLKTITTAKGVTGSVVVFEFVPRHTLVTCQGEAAASVAINLQDMELRQRVVRPVHSRSRRVEGSGLVVTAGANGSDGRYITDTSKRSIRTGDSTAPWGRPDPWCTYIGESHRLLSPSRRRVDRRVGRSLPNRHHTGERVAQLRWLEQ</sequence>
<reference evidence="2" key="1">
    <citation type="journal article" date="2023" name="Genome Biol. Evol.">
        <title>First Whole Genome Sequence and Flow Cytometry Genome Size Data for the Lichen-Forming Fungus Ramalina farinacea (Ascomycota).</title>
        <authorList>
            <person name="Llewellyn T."/>
            <person name="Mian S."/>
            <person name="Hill R."/>
            <person name="Leitch I.J."/>
            <person name="Gaya E."/>
        </authorList>
    </citation>
    <scope>NUCLEOTIDE SEQUENCE</scope>
    <source>
        <strain evidence="2">LIQ254RAFAR</strain>
    </source>
</reference>
<name>A0AA43QS65_9LECA</name>